<gene>
    <name evidence="2" type="ORF">J07HQW2_00743</name>
</gene>
<dbReference type="EMBL" id="KE356561">
    <property type="protein sequence ID" value="ERG94309.1"/>
    <property type="molecule type" value="Genomic_DNA"/>
</dbReference>
<organism evidence="2 3">
    <name type="scientific">Haloquadratum walsbyi J07HQW2</name>
    <dbReference type="NCBI Taxonomy" id="1238425"/>
    <lineage>
        <taxon>Archaea</taxon>
        <taxon>Methanobacteriati</taxon>
        <taxon>Methanobacteriota</taxon>
        <taxon>Stenosarchaea group</taxon>
        <taxon>Halobacteria</taxon>
        <taxon>Halobacteriales</taxon>
        <taxon>Haloferacaceae</taxon>
        <taxon>Haloquadratum</taxon>
    </lineage>
</organism>
<dbReference type="AlphaFoldDB" id="U1MV70"/>
<reference evidence="2 3" key="1">
    <citation type="journal article" date="2013" name="PLoS ONE">
        <title>Assembly-driven community genomics of a hypersaline microbial ecosystem.</title>
        <authorList>
            <person name="Podell S."/>
            <person name="Ugalde J.A."/>
            <person name="Narasingarao P."/>
            <person name="Banfield J.F."/>
            <person name="Heidelberg K.B."/>
            <person name="Allen E.E."/>
        </authorList>
    </citation>
    <scope>NUCLEOTIDE SEQUENCE [LARGE SCALE GENOMIC DNA]</scope>
    <source>
        <strain evidence="3">J07HQW2</strain>
    </source>
</reference>
<accession>U1MV70</accession>
<evidence type="ECO:0000313" key="2">
    <source>
        <dbReference type="EMBL" id="ERG94309.1"/>
    </source>
</evidence>
<dbReference type="HOGENOM" id="CLU_2695688_0_0_2"/>
<evidence type="ECO:0008006" key="4">
    <source>
        <dbReference type="Google" id="ProtNLM"/>
    </source>
</evidence>
<evidence type="ECO:0000256" key="1">
    <source>
        <dbReference type="SAM" id="MobiDB-lite"/>
    </source>
</evidence>
<protein>
    <recommendedName>
        <fullName evidence="4">TRASH domain-containing protein</fullName>
    </recommendedName>
</protein>
<dbReference type="Proteomes" id="UP000030710">
    <property type="component" value="Unassembled WGS sequence"/>
</dbReference>
<sequence length="73" mass="8367">MPSCPIRGDECDTTHERRIHASRSHDTTLAGEPTECGNCGTNIRRPQHQLEEENAVFCSDECETEWHTKARRE</sequence>
<evidence type="ECO:0000313" key="3">
    <source>
        <dbReference type="Proteomes" id="UP000030710"/>
    </source>
</evidence>
<feature type="region of interest" description="Disordered" evidence="1">
    <location>
        <begin position="15"/>
        <end position="37"/>
    </location>
</feature>
<proteinExistence type="predicted"/>
<name>U1MV70_9EURY</name>